<dbReference type="CDD" id="cd00009">
    <property type="entry name" value="AAA"/>
    <property type="match status" value="1"/>
</dbReference>
<protein>
    <submittedName>
        <fullName evidence="9">Response regulator of zinc sigma-54-dependent two-component system</fullName>
    </submittedName>
</protein>
<evidence type="ECO:0000259" key="7">
    <source>
        <dbReference type="PROSITE" id="PS50045"/>
    </source>
</evidence>
<evidence type="ECO:0000313" key="10">
    <source>
        <dbReference type="Proteomes" id="UP000093080"/>
    </source>
</evidence>
<dbReference type="SUPFAM" id="SSF52540">
    <property type="entry name" value="P-loop containing nucleoside triphosphate hydrolases"/>
    <property type="match status" value="1"/>
</dbReference>
<dbReference type="GO" id="GO:0043565">
    <property type="term" value="F:sequence-specific DNA binding"/>
    <property type="evidence" value="ECO:0007669"/>
    <property type="project" value="InterPro"/>
</dbReference>
<sequence>MKILIVDDEAVQRELLKGFLEKAGHVVFEAEDGEHAVAIFREEPIDLVLMDQKMPGMSGEETLKMLKEINPLVRCIMITAFGSVSTAVNVMKIGADDFLEKPVDLEFLAKKIEEIEQELQVEKDIEEVEKGICDDESPLPIEIIAESRAMKNVLSMVRRVSPTPWTVLIRGETGTGKELIARLIHLLSERKHGPFVEVNCATIPENLFESELFGHEKGAFTGAVSRRTGLFESANGGSIFLDEIGELPLNLQPKLLRALQEKRISRVGSSEEIDVDVRVIAATNRDLRKMVEEERFREDLYFRLNVFEITLPPLRSRKEDIPKLIEFFKSKYALRDVRFSKEAVDVLMKYSFPGNVRELEHIVQRTITLARSNVIRPSDLPQEVRIGEKTAHGPLKERLEAMEKEMILNALQEANWVQTRAAEQLGISERVLRYKIERLGIKKQGKK</sequence>
<dbReference type="PROSITE" id="PS00688">
    <property type="entry name" value="SIGMA54_INTERACT_3"/>
    <property type="match status" value="1"/>
</dbReference>
<dbReference type="PROSITE" id="PS00676">
    <property type="entry name" value="SIGMA54_INTERACT_2"/>
    <property type="match status" value="1"/>
</dbReference>
<dbReference type="GO" id="GO:0006355">
    <property type="term" value="P:regulation of DNA-templated transcription"/>
    <property type="evidence" value="ECO:0007669"/>
    <property type="project" value="InterPro"/>
</dbReference>
<dbReference type="Pfam" id="PF00072">
    <property type="entry name" value="Response_reg"/>
    <property type="match status" value="1"/>
</dbReference>
<dbReference type="InterPro" id="IPR011006">
    <property type="entry name" value="CheY-like_superfamily"/>
</dbReference>
<dbReference type="PANTHER" id="PTHR32071">
    <property type="entry name" value="TRANSCRIPTIONAL REGULATORY PROTEIN"/>
    <property type="match status" value="1"/>
</dbReference>
<dbReference type="GO" id="GO:0005524">
    <property type="term" value="F:ATP binding"/>
    <property type="evidence" value="ECO:0007669"/>
    <property type="project" value="UniProtKB-KW"/>
</dbReference>
<dbReference type="FunFam" id="3.40.50.300:FF:000006">
    <property type="entry name" value="DNA-binding transcriptional regulator NtrC"/>
    <property type="match status" value="1"/>
</dbReference>
<keyword evidence="4" id="KW-0238">DNA-binding</keyword>
<feature type="modified residue" description="4-aspartylphosphate" evidence="6">
    <location>
        <position position="51"/>
    </location>
</feature>
<dbReference type="InterPro" id="IPR002078">
    <property type="entry name" value="Sigma_54_int"/>
</dbReference>
<dbReference type="Gene3D" id="1.10.10.60">
    <property type="entry name" value="Homeodomain-like"/>
    <property type="match status" value="1"/>
</dbReference>
<dbReference type="InterPro" id="IPR025944">
    <property type="entry name" value="Sigma_54_int_dom_CS"/>
</dbReference>
<feature type="domain" description="Sigma-54 factor interaction" evidence="7">
    <location>
        <begin position="143"/>
        <end position="368"/>
    </location>
</feature>
<proteinExistence type="predicted"/>
<feature type="domain" description="Response regulatory" evidence="8">
    <location>
        <begin position="2"/>
        <end position="116"/>
    </location>
</feature>
<dbReference type="SUPFAM" id="SSF52172">
    <property type="entry name" value="CheY-like"/>
    <property type="match status" value="1"/>
</dbReference>
<dbReference type="GO" id="GO:0000160">
    <property type="term" value="P:phosphorelay signal transduction system"/>
    <property type="evidence" value="ECO:0007669"/>
    <property type="project" value="InterPro"/>
</dbReference>
<reference evidence="9 10" key="1">
    <citation type="submission" date="2016-06" db="EMBL/GenBank/DDBJ databases">
        <title>Respiratory ammonification of nitrate coupled to the oxidation of elemental sulfur in deep-sea autotrophic thermophilic bacteria.</title>
        <authorList>
            <person name="Slobodkina G.B."/>
            <person name="Mardanov A.V."/>
            <person name="Ravin N.V."/>
            <person name="Frolova A.A."/>
            <person name="Viryasiv M.B."/>
            <person name="Chernyh N.A."/>
            <person name="Bonch-Osmolovskaya E.A."/>
            <person name="Slobodkin A.I."/>
        </authorList>
    </citation>
    <scope>NUCLEOTIDE SEQUENCE [LARGE SCALE GENOMIC DNA]</scope>
    <source>
        <strain evidence="9 10">S69</strain>
    </source>
</reference>
<organism evidence="9 10">
    <name type="scientific">Dissulfuribacter thermophilus</name>
    <dbReference type="NCBI Taxonomy" id="1156395"/>
    <lineage>
        <taxon>Bacteria</taxon>
        <taxon>Pseudomonadati</taxon>
        <taxon>Thermodesulfobacteriota</taxon>
        <taxon>Dissulfuribacteria</taxon>
        <taxon>Dissulfuribacterales</taxon>
        <taxon>Dissulfuribacteraceae</taxon>
        <taxon>Dissulfuribacter</taxon>
    </lineage>
</organism>
<dbReference type="InterPro" id="IPR003593">
    <property type="entry name" value="AAA+_ATPase"/>
</dbReference>
<dbReference type="Gene3D" id="3.40.50.300">
    <property type="entry name" value="P-loop containing nucleotide triphosphate hydrolases"/>
    <property type="match status" value="1"/>
</dbReference>
<evidence type="ECO:0000256" key="6">
    <source>
        <dbReference type="PROSITE-ProRule" id="PRU00169"/>
    </source>
</evidence>
<dbReference type="PRINTS" id="PR01590">
    <property type="entry name" value="HTHFIS"/>
</dbReference>
<dbReference type="RefSeq" id="WP_067620441.1">
    <property type="nucleotide sequence ID" value="NZ_MAGO01000014.1"/>
</dbReference>
<dbReference type="Proteomes" id="UP000093080">
    <property type="component" value="Unassembled WGS sequence"/>
</dbReference>
<name>A0A1B9F3A3_9BACT</name>
<evidence type="ECO:0000259" key="8">
    <source>
        <dbReference type="PROSITE" id="PS50110"/>
    </source>
</evidence>
<dbReference type="STRING" id="1156395.DBT_2284"/>
<dbReference type="InterPro" id="IPR002197">
    <property type="entry name" value="HTH_Fis"/>
</dbReference>
<evidence type="ECO:0000256" key="3">
    <source>
        <dbReference type="ARBA" id="ARBA00023015"/>
    </source>
</evidence>
<dbReference type="SUPFAM" id="SSF46689">
    <property type="entry name" value="Homeodomain-like"/>
    <property type="match status" value="1"/>
</dbReference>
<keyword evidence="5" id="KW-0804">Transcription</keyword>
<dbReference type="Gene3D" id="3.40.50.2300">
    <property type="match status" value="1"/>
</dbReference>
<dbReference type="AlphaFoldDB" id="A0A1B9F3A3"/>
<keyword evidence="6" id="KW-0597">Phosphoprotein</keyword>
<gene>
    <name evidence="9" type="ORF">DBT_2284</name>
</gene>
<dbReference type="PROSITE" id="PS50045">
    <property type="entry name" value="SIGMA54_INTERACT_4"/>
    <property type="match status" value="1"/>
</dbReference>
<dbReference type="InterPro" id="IPR009057">
    <property type="entry name" value="Homeodomain-like_sf"/>
</dbReference>
<keyword evidence="3" id="KW-0805">Transcription regulation</keyword>
<dbReference type="Pfam" id="PF02954">
    <property type="entry name" value="HTH_8"/>
    <property type="match status" value="1"/>
</dbReference>
<dbReference type="EMBL" id="MAGO01000014">
    <property type="protein sequence ID" value="OCC14295.1"/>
    <property type="molecule type" value="Genomic_DNA"/>
</dbReference>
<dbReference type="PROSITE" id="PS50110">
    <property type="entry name" value="RESPONSE_REGULATORY"/>
    <property type="match status" value="1"/>
</dbReference>
<dbReference type="InterPro" id="IPR025662">
    <property type="entry name" value="Sigma_54_int_dom_ATP-bd_1"/>
</dbReference>
<evidence type="ECO:0000256" key="1">
    <source>
        <dbReference type="ARBA" id="ARBA00022741"/>
    </source>
</evidence>
<evidence type="ECO:0000256" key="2">
    <source>
        <dbReference type="ARBA" id="ARBA00022840"/>
    </source>
</evidence>
<evidence type="ECO:0000313" key="9">
    <source>
        <dbReference type="EMBL" id="OCC14295.1"/>
    </source>
</evidence>
<dbReference type="PROSITE" id="PS00675">
    <property type="entry name" value="SIGMA54_INTERACT_1"/>
    <property type="match status" value="1"/>
</dbReference>
<dbReference type="Pfam" id="PF25601">
    <property type="entry name" value="AAA_lid_14"/>
    <property type="match status" value="1"/>
</dbReference>
<evidence type="ECO:0000256" key="5">
    <source>
        <dbReference type="ARBA" id="ARBA00023163"/>
    </source>
</evidence>
<dbReference type="Pfam" id="PF00158">
    <property type="entry name" value="Sigma54_activat"/>
    <property type="match status" value="1"/>
</dbReference>
<dbReference type="InterPro" id="IPR025943">
    <property type="entry name" value="Sigma_54_int_dom_ATP-bd_2"/>
</dbReference>
<comment type="caution">
    <text evidence="9">The sequence shown here is derived from an EMBL/GenBank/DDBJ whole genome shotgun (WGS) entry which is preliminary data.</text>
</comment>
<evidence type="ECO:0000256" key="4">
    <source>
        <dbReference type="ARBA" id="ARBA00023125"/>
    </source>
</evidence>
<dbReference type="Gene3D" id="1.10.8.60">
    <property type="match status" value="1"/>
</dbReference>
<dbReference type="SMART" id="SM00382">
    <property type="entry name" value="AAA"/>
    <property type="match status" value="1"/>
</dbReference>
<dbReference type="InterPro" id="IPR001789">
    <property type="entry name" value="Sig_transdc_resp-reg_receiver"/>
</dbReference>
<keyword evidence="2" id="KW-0067">ATP-binding</keyword>
<dbReference type="InterPro" id="IPR027417">
    <property type="entry name" value="P-loop_NTPase"/>
</dbReference>
<keyword evidence="1" id="KW-0547">Nucleotide-binding</keyword>
<dbReference type="OrthoDB" id="9763792at2"/>
<dbReference type="SMART" id="SM00448">
    <property type="entry name" value="REC"/>
    <property type="match status" value="1"/>
</dbReference>
<accession>A0A1B9F3A3</accession>
<dbReference type="InterPro" id="IPR058031">
    <property type="entry name" value="AAA_lid_NorR"/>
</dbReference>
<keyword evidence="10" id="KW-1185">Reference proteome</keyword>